<dbReference type="OrthoDB" id="9784739at2"/>
<evidence type="ECO:0000256" key="4">
    <source>
        <dbReference type="ARBA" id="ARBA00022737"/>
    </source>
</evidence>
<dbReference type="Pfam" id="PF00132">
    <property type="entry name" value="Hexapep"/>
    <property type="match status" value="3"/>
</dbReference>
<keyword evidence="3 7" id="KW-0808">Transferase</keyword>
<feature type="active site" description="Proton acceptor" evidence="7">
    <location>
        <position position="239"/>
    </location>
</feature>
<evidence type="ECO:0000256" key="2">
    <source>
        <dbReference type="ARBA" id="ARBA00022556"/>
    </source>
</evidence>
<dbReference type="PANTHER" id="PTHR43378:SF2">
    <property type="entry name" value="UDP-3-O-ACYLGLUCOSAMINE N-ACYLTRANSFERASE 1, MITOCHONDRIAL-RELATED"/>
    <property type="match status" value="1"/>
</dbReference>
<dbReference type="NCBIfam" id="TIGR01853">
    <property type="entry name" value="lipid_A_lpxD"/>
    <property type="match status" value="1"/>
</dbReference>
<dbReference type="GO" id="GO:0103118">
    <property type="term" value="F:UDP-3-O-[(3R)-3-hydroxyacyl]-glucosamine N-acyltransferase activity"/>
    <property type="evidence" value="ECO:0007669"/>
    <property type="project" value="UniProtKB-EC"/>
</dbReference>
<comment type="similarity">
    <text evidence="7">Belongs to the transferase hexapeptide repeat family. LpxD subfamily.</text>
</comment>
<dbReference type="GO" id="GO:0016020">
    <property type="term" value="C:membrane"/>
    <property type="evidence" value="ECO:0007669"/>
    <property type="project" value="GOC"/>
</dbReference>
<name>A0A370UAG8_9GAMM</name>
<evidence type="ECO:0000313" key="10">
    <source>
        <dbReference type="Proteomes" id="UP000254326"/>
    </source>
</evidence>
<dbReference type="InterPro" id="IPR020573">
    <property type="entry name" value="UDP_GlcNAc_AcTrfase_non-rep"/>
</dbReference>
<keyword evidence="5 7" id="KW-0443">Lipid metabolism</keyword>
<dbReference type="SUPFAM" id="SSF51161">
    <property type="entry name" value="Trimeric LpxA-like enzymes"/>
    <property type="match status" value="1"/>
</dbReference>
<dbReference type="HAMAP" id="MF_00523">
    <property type="entry name" value="LpxD"/>
    <property type="match status" value="1"/>
</dbReference>
<comment type="function">
    <text evidence="7">Catalyzes the N-acylation of UDP-3-O-acylglucosamine using 3-hydroxyacyl-ACP as the acyl donor. Is involved in the biosynthesis of lipid A, a phosphorylated glycolipid that anchors the lipopolysaccharide to the outer membrane of the cell.</text>
</comment>
<dbReference type="Gene3D" id="1.20.5.170">
    <property type="match status" value="1"/>
</dbReference>
<evidence type="ECO:0000256" key="5">
    <source>
        <dbReference type="ARBA" id="ARBA00023098"/>
    </source>
</evidence>
<evidence type="ECO:0000256" key="7">
    <source>
        <dbReference type="HAMAP-Rule" id="MF_00523"/>
    </source>
</evidence>
<dbReference type="CDD" id="cd03352">
    <property type="entry name" value="LbH_LpxD"/>
    <property type="match status" value="1"/>
</dbReference>
<dbReference type="GO" id="GO:0009245">
    <property type="term" value="P:lipid A biosynthetic process"/>
    <property type="evidence" value="ECO:0007669"/>
    <property type="project" value="UniProtKB-UniRule"/>
</dbReference>
<comment type="pathway">
    <text evidence="7">Bacterial outer membrane biogenesis; LPS lipid A biosynthesis.</text>
</comment>
<dbReference type="EC" id="2.3.1.191" evidence="7"/>
<dbReference type="Proteomes" id="UP000254326">
    <property type="component" value="Unassembled WGS sequence"/>
</dbReference>
<proteinExistence type="inferred from homology"/>
<dbReference type="InterPro" id="IPR011004">
    <property type="entry name" value="Trimer_LpxA-like_sf"/>
</dbReference>
<dbReference type="PANTHER" id="PTHR43378">
    <property type="entry name" value="UDP-3-O-ACYLGLUCOSAMINE N-ACYLTRANSFERASE"/>
    <property type="match status" value="1"/>
</dbReference>
<keyword evidence="4 7" id="KW-0677">Repeat</keyword>
<dbReference type="Pfam" id="PF04613">
    <property type="entry name" value="LpxD"/>
    <property type="match status" value="1"/>
</dbReference>
<accession>A0A370UAG8</accession>
<feature type="domain" description="UDP-3-O-[3-hydroxymyristoyl] glucosamine N-acyltransferase non-repeat region" evidence="8">
    <location>
        <begin position="21"/>
        <end position="88"/>
    </location>
</feature>
<evidence type="ECO:0000256" key="6">
    <source>
        <dbReference type="ARBA" id="ARBA00023315"/>
    </source>
</evidence>
<sequence length="344" mass="35855">MSYTLLEISKHVEGELLGDPDYVVSSLGSLHKAKPEQLSFISNPKYANQLSSSEAGAVLIRDLKDASKVRNAILVRNPYLAFAKVSQLFVSDPQGWSANIHPSAQIHPTATMGHGVVLGPNVVIGANTAISDNVMIGAGTVLDEDIVIGEKTRIAANVSLYSGVVLGARCIVHSGAVIGSDGFGFAPDQGAWRKIHQLGSVIIGDDVEVGANTTIDRGAIDNTIIGNGVKIDNLVQIAHNVVIGDNSAIAGCVGIAGSSIIGKSCTLGGGVGLAGHLSITDNVHVTAMSLVTRSIHEPGSYSSGTALDSTPKWRRSAARLRRIENMAAQITKLEKQVSTLLTKG</sequence>
<evidence type="ECO:0000256" key="1">
    <source>
        <dbReference type="ARBA" id="ARBA00022516"/>
    </source>
</evidence>
<dbReference type="NCBIfam" id="NF002060">
    <property type="entry name" value="PRK00892.1"/>
    <property type="match status" value="1"/>
</dbReference>
<comment type="catalytic activity">
    <reaction evidence="7">
        <text>a UDP-3-O-[(3R)-3-hydroxyacyl]-alpha-D-glucosamine + a (3R)-hydroxyacyl-[ACP] = a UDP-2-N,3-O-bis[(3R)-3-hydroxyacyl]-alpha-D-glucosamine + holo-[ACP] + H(+)</text>
        <dbReference type="Rhea" id="RHEA:53836"/>
        <dbReference type="Rhea" id="RHEA-COMP:9685"/>
        <dbReference type="Rhea" id="RHEA-COMP:9945"/>
        <dbReference type="ChEBI" id="CHEBI:15378"/>
        <dbReference type="ChEBI" id="CHEBI:64479"/>
        <dbReference type="ChEBI" id="CHEBI:78827"/>
        <dbReference type="ChEBI" id="CHEBI:137740"/>
        <dbReference type="ChEBI" id="CHEBI:137748"/>
        <dbReference type="EC" id="2.3.1.191"/>
    </reaction>
</comment>
<comment type="subunit">
    <text evidence="7">Homotrimer.</text>
</comment>
<dbReference type="GO" id="GO:0016410">
    <property type="term" value="F:N-acyltransferase activity"/>
    <property type="evidence" value="ECO:0007669"/>
    <property type="project" value="InterPro"/>
</dbReference>
<dbReference type="AlphaFoldDB" id="A0A370UAG8"/>
<reference evidence="9 10" key="1">
    <citation type="submission" date="2018-06" db="EMBL/GenBank/DDBJ databases">
        <title>Marinomonas sp. YLB-05 draft genome sequence.</title>
        <authorList>
            <person name="Yu L."/>
            <person name="Tang X."/>
        </authorList>
    </citation>
    <scope>NUCLEOTIDE SEQUENCE [LARGE SCALE GENOMIC DNA]</scope>
    <source>
        <strain evidence="9 10">YLB-05</strain>
    </source>
</reference>
<dbReference type="Gene3D" id="3.40.1390.10">
    <property type="entry name" value="MurE/MurF, N-terminal domain"/>
    <property type="match status" value="1"/>
</dbReference>
<dbReference type="InterPro" id="IPR001451">
    <property type="entry name" value="Hexapep"/>
</dbReference>
<dbReference type="PROSITE" id="PS00101">
    <property type="entry name" value="HEXAPEP_TRANSFERASES"/>
    <property type="match status" value="1"/>
</dbReference>
<dbReference type="EMBL" id="QKRA01000003">
    <property type="protein sequence ID" value="RDL44748.1"/>
    <property type="molecule type" value="Genomic_DNA"/>
</dbReference>
<evidence type="ECO:0000256" key="3">
    <source>
        <dbReference type="ARBA" id="ARBA00022679"/>
    </source>
</evidence>
<organism evidence="9 10">
    <name type="scientific">Marinomonas piezotolerans</name>
    <dbReference type="NCBI Taxonomy" id="2213058"/>
    <lineage>
        <taxon>Bacteria</taxon>
        <taxon>Pseudomonadati</taxon>
        <taxon>Pseudomonadota</taxon>
        <taxon>Gammaproteobacteria</taxon>
        <taxon>Oceanospirillales</taxon>
        <taxon>Oceanospirillaceae</taxon>
        <taxon>Marinomonas</taxon>
    </lineage>
</organism>
<evidence type="ECO:0000259" key="8">
    <source>
        <dbReference type="Pfam" id="PF04613"/>
    </source>
</evidence>
<comment type="caution">
    <text evidence="9">The sequence shown here is derived from an EMBL/GenBank/DDBJ whole genome shotgun (WGS) entry which is preliminary data.</text>
</comment>
<gene>
    <name evidence="7 9" type="primary">lpxD</name>
    <name evidence="9" type="ORF">DN730_10215</name>
</gene>
<evidence type="ECO:0000313" key="9">
    <source>
        <dbReference type="EMBL" id="RDL44748.1"/>
    </source>
</evidence>
<dbReference type="RefSeq" id="WP_115468011.1">
    <property type="nucleotide sequence ID" value="NZ_QKRA01000003.1"/>
</dbReference>
<keyword evidence="2 7" id="KW-0441">Lipid A biosynthesis</keyword>
<keyword evidence="6 7" id="KW-0012">Acyltransferase</keyword>
<keyword evidence="10" id="KW-1185">Reference proteome</keyword>
<dbReference type="InterPro" id="IPR007691">
    <property type="entry name" value="LpxD"/>
</dbReference>
<protein>
    <recommendedName>
        <fullName evidence="7">UDP-3-O-acylglucosamine N-acyltransferase</fullName>
        <ecNumber evidence="7">2.3.1.191</ecNumber>
    </recommendedName>
</protein>
<dbReference type="Gene3D" id="2.160.10.10">
    <property type="entry name" value="Hexapeptide repeat proteins"/>
    <property type="match status" value="1"/>
</dbReference>
<dbReference type="InterPro" id="IPR018357">
    <property type="entry name" value="Hexapep_transf_CS"/>
</dbReference>
<keyword evidence="1 7" id="KW-0444">Lipid biosynthesis</keyword>
<dbReference type="UniPathway" id="UPA00973"/>